<dbReference type="GO" id="GO:0003700">
    <property type="term" value="F:DNA-binding transcription factor activity"/>
    <property type="evidence" value="ECO:0007669"/>
    <property type="project" value="InterPro"/>
</dbReference>
<evidence type="ECO:0000256" key="2">
    <source>
        <dbReference type="ARBA" id="ARBA00023015"/>
    </source>
</evidence>
<dbReference type="Pfam" id="PF00126">
    <property type="entry name" value="HTH_1"/>
    <property type="match status" value="1"/>
</dbReference>
<dbReference type="InterPro" id="IPR005119">
    <property type="entry name" value="LysR_subst-bd"/>
</dbReference>
<protein>
    <submittedName>
        <fullName evidence="6">RuBisCO operon transcriptional regulator CbbR</fullName>
    </submittedName>
</protein>
<evidence type="ECO:0000256" key="1">
    <source>
        <dbReference type="ARBA" id="ARBA00009437"/>
    </source>
</evidence>
<dbReference type="InterPro" id="IPR036390">
    <property type="entry name" value="WH_DNA-bd_sf"/>
</dbReference>
<feature type="domain" description="HTH lysR-type" evidence="5">
    <location>
        <begin position="13"/>
        <end position="70"/>
    </location>
</feature>
<comment type="similarity">
    <text evidence="1">Belongs to the LysR transcriptional regulatory family.</text>
</comment>
<gene>
    <name evidence="6" type="ORF">MNBD_GAMMA20-861</name>
</gene>
<accession>A0A3B1ALZ6</accession>
<dbReference type="Pfam" id="PF03466">
    <property type="entry name" value="LysR_substrate"/>
    <property type="match status" value="1"/>
</dbReference>
<keyword evidence="4" id="KW-0804">Transcription</keyword>
<reference evidence="6" key="1">
    <citation type="submission" date="2018-06" db="EMBL/GenBank/DDBJ databases">
        <authorList>
            <person name="Zhirakovskaya E."/>
        </authorList>
    </citation>
    <scope>NUCLEOTIDE SEQUENCE</scope>
</reference>
<dbReference type="SUPFAM" id="SSF53850">
    <property type="entry name" value="Periplasmic binding protein-like II"/>
    <property type="match status" value="1"/>
</dbReference>
<dbReference type="EMBL" id="UOFU01000167">
    <property type="protein sequence ID" value="VAW99329.1"/>
    <property type="molecule type" value="Genomic_DNA"/>
</dbReference>
<dbReference type="AlphaFoldDB" id="A0A3B1ALZ6"/>
<dbReference type="GO" id="GO:0000976">
    <property type="term" value="F:transcription cis-regulatory region binding"/>
    <property type="evidence" value="ECO:0007669"/>
    <property type="project" value="TreeGrafter"/>
</dbReference>
<dbReference type="CDD" id="cd08419">
    <property type="entry name" value="PBP2_CbbR_RubisCO_like"/>
    <property type="match status" value="1"/>
</dbReference>
<keyword evidence="2" id="KW-0805">Transcription regulation</keyword>
<evidence type="ECO:0000256" key="3">
    <source>
        <dbReference type="ARBA" id="ARBA00023125"/>
    </source>
</evidence>
<dbReference type="InterPro" id="IPR036388">
    <property type="entry name" value="WH-like_DNA-bd_sf"/>
</dbReference>
<name>A0A3B1ALZ6_9ZZZZ</name>
<evidence type="ECO:0000256" key="4">
    <source>
        <dbReference type="ARBA" id="ARBA00023163"/>
    </source>
</evidence>
<dbReference type="SUPFAM" id="SSF46785">
    <property type="entry name" value="Winged helix' DNA-binding domain"/>
    <property type="match status" value="1"/>
</dbReference>
<dbReference type="PANTHER" id="PTHR30126">
    <property type="entry name" value="HTH-TYPE TRANSCRIPTIONAL REGULATOR"/>
    <property type="match status" value="1"/>
</dbReference>
<dbReference type="PANTHER" id="PTHR30126:SF5">
    <property type="entry name" value="HTH-TYPE TRANSCRIPTIONAL ACTIVATOR CMPR"/>
    <property type="match status" value="1"/>
</dbReference>
<dbReference type="Gene3D" id="3.40.190.290">
    <property type="match status" value="1"/>
</dbReference>
<sequence length="320" mass="35197">MVYSPSENLIRHISLRQLQIFEAVVRLGGYTRAAEALHLTQPTVSMQVKKLSATIGHPLLEKVGRHLKTTAVGDEVYASAQSVLGSMVSLSESAAALEGVIKGPLRVAVITTAKYFMPHLLGAFITQHPEVKPILKVTNRSRVLERLKSREDDLLIMGQVPLGLDVEAWPFAENKLVVVASTRHPLTQCPSISLQQLSEERFLVREAGSGTRLAVDRLFAEQGLKIQPYMELGSSEAIKQAVMAGLGISVLSRHNLRLELAGNNIAVLDVIGFPLIRSWYAVHLKSKKLSLVSRSFLDFLLQQGKNMLQHLPEGVGVQHK</sequence>
<organism evidence="6">
    <name type="scientific">hydrothermal vent metagenome</name>
    <dbReference type="NCBI Taxonomy" id="652676"/>
    <lineage>
        <taxon>unclassified sequences</taxon>
        <taxon>metagenomes</taxon>
        <taxon>ecological metagenomes</taxon>
    </lineage>
</organism>
<dbReference type="Gene3D" id="1.10.10.10">
    <property type="entry name" value="Winged helix-like DNA-binding domain superfamily/Winged helix DNA-binding domain"/>
    <property type="match status" value="1"/>
</dbReference>
<proteinExistence type="inferred from homology"/>
<evidence type="ECO:0000259" key="5">
    <source>
        <dbReference type="PROSITE" id="PS50931"/>
    </source>
</evidence>
<dbReference type="PRINTS" id="PR00039">
    <property type="entry name" value="HTHLYSR"/>
</dbReference>
<dbReference type="InterPro" id="IPR000847">
    <property type="entry name" value="LysR_HTH_N"/>
</dbReference>
<evidence type="ECO:0000313" key="6">
    <source>
        <dbReference type="EMBL" id="VAW99329.1"/>
    </source>
</evidence>
<dbReference type="PROSITE" id="PS50931">
    <property type="entry name" value="HTH_LYSR"/>
    <property type="match status" value="1"/>
</dbReference>
<keyword evidence="3" id="KW-0238">DNA-binding</keyword>